<comment type="pathway">
    <text evidence="1 11">Metabolic intermediate biosynthesis; chorismate biosynthesis; chorismate from D-erythrose 4-phosphate and phosphoenolpyruvate: step 5/7.</text>
</comment>
<dbReference type="AlphaFoldDB" id="A0A9D2JTQ9"/>
<feature type="binding site" evidence="11">
    <location>
        <position position="22"/>
    </location>
    <ligand>
        <name>Mg(2+)</name>
        <dbReference type="ChEBI" id="CHEBI:18420"/>
    </ligand>
</feature>
<comment type="cofactor">
    <cofactor evidence="11">
        <name>Mg(2+)</name>
        <dbReference type="ChEBI" id="CHEBI:18420"/>
    </cofactor>
    <text evidence="11">Binds 1 Mg(2+) ion per subunit.</text>
</comment>
<reference evidence="12" key="2">
    <citation type="submission" date="2021-04" db="EMBL/GenBank/DDBJ databases">
        <authorList>
            <person name="Gilroy R."/>
        </authorList>
    </citation>
    <scope>NUCLEOTIDE SEQUENCE</scope>
    <source>
        <strain evidence="12">1068</strain>
    </source>
</reference>
<keyword evidence="4 11" id="KW-0028">Amino-acid biosynthesis</keyword>
<evidence type="ECO:0000256" key="6">
    <source>
        <dbReference type="ARBA" id="ARBA00022741"/>
    </source>
</evidence>
<comment type="subunit">
    <text evidence="11">Monomer.</text>
</comment>
<keyword evidence="9 11" id="KW-0057">Aromatic amino acid biosynthesis</keyword>
<comment type="similarity">
    <text evidence="2 11">Belongs to the shikimate kinase family.</text>
</comment>
<dbReference type="InterPro" id="IPR023000">
    <property type="entry name" value="Shikimate_kinase_CS"/>
</dbReference>
<keyword evidence="11" id="KW-0963">Cytoplasm</keyword>
<comment type="function">
    <text evidence="11">Catalyzes the specific phosphorylation of the 3-hydroxyl group of shikimic acid using ATP as a cosubstrate.</text>
</comment>
<evidence type="ECO:0000256" key="9">
    <source>
        <dbReference type="ARBA" id="ARBA00023141"/>
    </source>
</evidence>
<dbReference type="InterPro" id="IPR027417">
    <property type="entry name" value="P-loop_NTPase"/>
</dbReference>
<evidence type="ECO:0000256" key="3">
    <source>
        <dbReference type="ARBA" id="ARBA00012154"/>
    </source>
</evidence>
<dbReference type="Pfam" id="PF01202">
    <property type="entry name" value="SKI"/>
    <property type="match status" value="1"/>
</dbReference>
<dbReference type="PRINTS" id="PR01100">
    <property type="entry name" value="SHIKIMTKNASE"/>
</dbReference>
<keyword evidence="11" id="KW-0460">Magnesium</keyword>
<dbReference type="EMBL" id="DXBG01000164">
    <property type="protein sequence ID" value="HIZ65574.1"/>
    <property type="molecule type" value="Genomic_DNA"/>
</dbReference>
<dbReference type="SUPFAM" id="SSF52540">
    <property type="entry name" value="P-loop containing nucleoside triphosphate hydrolases"/>
    <property type="match status" value="1"/>
</dbReference>
<evidence type="ECO:0000256" key="4">
    <source>
        <dbReference type="ARBA" id="ARBA00022605"/>
    </source>
</evidence>
<keyword evidence="7 11" id="KW-0418">Kinase</keyword>
<feature type="binding site" evidence="11">
    <location>
        <position position="64"/>
    </location>
    <ligand>
        <name>substrate</name>
    </ligand>
</feature>
<proteinExistence type="inferred from homology"/>
<reference evidence="12" key="1">
    <citation type="journal article" date="2021" name="PeerJ">
        <title>Extensive microbial diversity within the chicken gut microbiome revealed by metagenomics and culture.</title>
        <authorList>
            <person name="Gilroy R."/>
            <person name="Ravi A."/>
            <person name="Getino M."/>
            <person name="Pursley I."/>
            <person name="Horton D.L."/>
            <person name="Alikhan N.F."/>
            <person name="Baker D."/>
            <person name="Gharbi K."/>
            <person name="Hall N."/>
            <person name="Watson M."/>
            <person name="Adriaenssens E.M."/>
            <person name="Foster-Nyarko E."/>
            <person name="Jarju S."/>
            <person name="Secka A."/>
            <person name="Antonio M."/>
            <person name="Oren A."/>
            <person name="Chaudhuri R.R."/>
            <person name="La Ragione R."/>
            <person name="Hildebrand F."/>
            <person name="Pallen M.J."/>
        </authorList>
    </citation>
    <scope>NUCLEOTIDE SEQUENCE</scope>
    <source>
        <strain evidence="12">1068</strain>
    </source>
</reference>
<dbReference type="GO" id="GO:0005524">
    <property type="term" value="F:ATP binding"/>
    <property type="evidence" value="ECO:0007669"/>
    <property type="project" value="UniProtKB-UniRule"/>
</dbReference>
<dbReference type="GO" id="GO:0009073">
    <property type="term" value="P:aromatic amino acid family biosynthetic process"/>
    <property type="evidence" value="ECO:0007669"/>
    <property type="project" value="UniProtKB-KW"/>
</dbReference>
<evidence type="ECO:0000256" key="8">
    <source>
        <dbReference type="ARBA" id="ARBA00022840"/>
    </source>
</evidence>
<evidence type="ECO:0000256" key="7">
    <source>
        <dbReference type="ARBA" id="ARBA00022777"/>
    </source>
</evidence>
<dbReference type="Proteomes" id="UP000824056">
    <property type="component" value="Unassembled WGS sequence"/>
</dbReference>
<evidence type="ECO:0000256" key="10">
    <source>
        <dbReference type="ARBA" id="ARBA00048567"/>
    </source>
</evidence>
<feature type="binding site" evidence="11">
    <location>
        <position position="124"/>
    </location>
    <ligand>
        <name>ATP</name>
        <dbReference type="ChEBI" id="CHEBI:30616"/>
    </ligand>
</feature>
<feature type="binding site" evidence="11">
    <location>
        <position position="143"/>
    </location>
    <ligand>
        <name>substrate</name>
    </ligand>
</feature>
<dbReference type="GO" id="GO:0008652">
    <property type="term" value="P:amino acid biosynthetic process"/>
    <property type="evidence" value="ECO:0007669"/>
    <property type="project" value="UniProtKB-KW"/>
</dbReference>
<sequence>MQKALKTKDNLFLIGFMGAGKSTVAQCLQQMFHMEMIEMDQVIAQREGCSIPEIFQSKGEAYFRDLESSLFREISQSRGQIVSCGGGAVLREENIKEMKRSGKVVLLTATPETILKRVGKDDSRPVLKGKKTVDGISRLMEQRRAKYEAAADLIQPTDSLRIPDICMEIARKTGILD</sequence>
<comment type="catalytic activity">
    <reaction evidence="10 11">
        <text>shikimate + ATP = 3-phosphoshikimate + ADP + H(+)</text>
        <dbReference type="Rhea" id="RHEA:13121"/>
        <dbReference type="ChEBI" id="CHEBI:15378"/>
        <dbReference type="ChEBI" id="CHEBI:30616"/>
        <dbReference type="ChEBI" id="CHEBI:36208"/>
        <dbReference type="ChEBI" id="CHEBI:145989"/>
        <dbReference type="ChEBI" id="CHEBI:456216"/>
        <dbReference type="EC" id="2.7.1.71"/>
    </reaction>
</comment>
<keyword evidence="8 11" id="KW-0067">ATP-binding</keyword>
<dbReference type="HAMAP" id="MF_00109">
    <property type="entry name" value="Shikimate_kinase"/>
    <property type="match status" value="1"/>
</dbReference>
<dbReference type="GO" id="GO:0004765">
    <property type="term" value="F:shikimate kinase activity"/>
    <property type="evidence" value="ECO:0007669"/>
    <property type="project" value="UniProtKB-UniRule"/>
</dbReference>
<keyword evidence="11" id="KW-0479">Metal-binding</keyword>
<dbReference type="PROSITE" id="PS01128">
    <property type="entry name" value="SHIKIMATE_KINASE"/>
    <property type="match status" value="1"/>
</dbReference>
<feature type="binding site" evidence="11">
    <location>
        <begin position="18"/>
        <end position="23"/>
    </location>
    <ligand>
        <name>ATP</name>
        <dbReference type="ChEBI" id="CHEBI:30616"/>
    </ligand>
</feature>
<dbReference type="InterPro" id="IPR000623">
    <property type="entry name" value="Shikimate_kinase/TSH1"/>
</dbReference>
<protein>
    <recommendedName>
        <fullName evidence="3 11">Shikimate kinase</fullName>
        <shortName evidence="11">SK</shortName>
        <ecNumber evidence="3 11">2.7.1.71</ecNumber>
    </recommendedName>
</protein>
<organism evidence="12 13">
    <name type="scientific">Candidatus Blautia pullicola</name>
    <dbReference type="NCBI Taxonomy" id="2838498"/>
    <lineage>
        <taxon>Bacteria</taxon>
        <taxon>Bacillati</taxon>
        <taxon>Bacillota</taxon>
        <taxon>Clostridia</taxon>
        <taxon>Lachnospirales</taxon>
        <taxon>Lachnospiraceae</taxon>
        <taxon>Blautia</taxon>
    </lineage>
</organism>
<evidence type="ECO:0000256" key="5">
    <source>
        <dbReference type="ARBA" id="ARBA00022679"/>
    </source>
</evidence>
<dbReference type="CDD" id="cd00464">
    <property type="entry name" value="SK"/>
    <property type="match status" value="1"/>
</dbReference>
<dbReference type="PANTHER" id="PTHR21087">
    <property type="entry name" value="SHIKIMATE KINASE"/>
    <property type="match status" value="1"/>
</dbReference>
<accession>A0A9D2JTQ9</accession>
<dbReference type="GO" id="GO:0005829">
    <property type="term" value="C:cytosol"/>
    <property type="evidence" value="ECO:0007669"/>
    <property type="project" value="TreeGrafter"/>
</dbReference>
<comment type="caution">
    <text evidence="11">Lacks conserved residue(s) required for the propagation of feature annotation.</text>
</comment>
<dbReference type="InterPro" id="IPR031322">
    <property type="entry name" value="Shikimate/glucono_kinase"/>
</dbReference>
<evidence type="ECO:0000313" key="12">
    <source>
        <dbReference type="EMBL" id="HIZ65574.1"/>
    </source>
</evidence>
<keyword evidence="6 11" id="KW-0547">Nucleotide-binding</keyword>
<evidence type="ECO:0000256" key="1">
    <source>
        <dbReference type="ARBA" id="ARBA00004842"/>
    </source>
</evidence>
<evidence type="ECO:0000313" key="13">
    <source>
        <dbReference type="Proteomes" id="UP000824056"/>
    </source>
</evidence>
<dbReference type="Gene3D" id="3.40.50.300">
    <property type="entry name" value="P-loop containing nucleotide triphosphate hydrolases"/>
    <property type="match status" value="1"/>
</dbReference>
<evidence type="ECO:0000256" key="11">
    <source>
        <dbReference type="HAMAP-Rule" id="MF_00109"/>
    </source>
</evidence>
<keyword evidence="5 11" id="KW-0808">Transferase</keyword>
<feature type="binding site" evidence="11">
    <location>
        <position position="86"/>
    </location>
    <ligand>
        <name>substrate</name>
    </ligand>
</feature>
<evidence type="ECO:0000256" key="2">
    <source>
        <dbReference type="ARBA" id="ARBA00006997"/>
    </source>
</evidence>
<name>A0A9D2JTQ9_9FIRM</name>
<comment type="caution">
    <text evidence="12">The sequence shown here is derived from an EMBL/GenBank/DDBJ whole genome shotgun (WGS) entry which is preliminary data.</text>
</comment>
<feature type="binding site" evidence="11">
    <location>
        <position position="40"/>
    </location>
    <ligand>
        <name>substrate</name>
    </ligand>
</feature>
<dbReference type="EC" id="2.7.1.71" evidence="3 11"/>
<dbReference type="GO" id="GO:0000287">
    <property type="term" value="F:magnesium ion binding"/>
    <property type="evidence" value="ECO:0007669"/>
    <property type="project" value="UniProtKB-UniRule"/>
</dbReference>
<dbReference type="PANTHER" id="PTHR21087:SF16">
    <property type="entry name" value="SHIKIMATE KINASE 1, CHLOROPLASTIC"/>
    <property type="match status" value="1"/>
</dbReference>
<dbReference type="GO" id="GO:0009423">
    <property type="term" value="P:chorismate biosynthetic process"/>
    <property type="evidence" value="ECO:0007669"/>
    <property type="project" value="UniProtKB-UniRule"/>
</dbReference>
<comment type="subcellular location">
    <subcellularLocation>
        <location evidence="11">Cytoplasm</location>
    </subcellularLocation>
</comment>
<gene>
    <name evidence="11" type="primary">aroK</name>
    <name evidence="12" type="ORF">H9809_06725</name>
</gene>